<feature type="non-terminal residue" evidence="8">
    <location>
        <position position="164"/>
    </location>
</feature>
<dbReference type="InterPro" id="IPR020846">
    <property type="entry name" value="MFS_dom"/>
</dbReference>
<gene>
    <name evidence="8" type="ORF">S01H1_83479</name>
</gene>
<dbReference type="GO" id="GO:0005886">
    <property type="term" value="C:plasma membrane"/>
    <property type="evidence" value="ECO:0007669"/>
    <property type="project" value="UniProtKB-SubCell"/>
</dbReference>
<feature type="transmembrane region" description="Helical" evidence="6">
    <location>
        <begin position="82"/>
        <end position="107"/>
    </location>
</feature>
<evidence type="ECO:0000259" key="7">
    <source>
        <dbReference type="PROSITE" id="PS50850"/>
    </source>
</evidence>
<feature type="domain" description="Major facilitator superfamily (MFS) profile" evidence="7">
    <location>
        <begin position="1"/>
        <end position="164"/>
    </location>
</feature>
<keyword evidence="3 6" id="KW-0812">Transmembrane</keyword>
<keyword evidence="5 6" id="KW-0472">Membrane</keyword>
<dbReference type="Pfam" id="PF07690">
    <property type="entry name" value="MFS_1"/>
    <property type="match status" value="1"/>
</dbReference>
<dbReference type="InterPro" id="IPR036259">
    <property type="entry name" value="MFS_trans_sf"/>
</dbReference>
<dbReference type="GO" id="GO:0022857">
    <property type="term" value="F:transmembrane transporter activity"/>
    <property type="evidence" value="ECO:0007669"/>
    <property type="project" value="InterPro"/>
</dbReference>
<dbReference type="Gene3D" id="1.20.1250.20">
    <property type="entry name" value="MFS general substrate transporter like domains"/>
    <property type="match status" value="1"/>
</dbReference>
<name>X0Y9Y7_9ZZZZ</name>
<accession>X0Y9Y7</accession>
<evidence type="ECO:0000313" key="8">
    <source>
        <dbReference type="EMBL" id="GAG45528.1"/>
    </source>
</evidence>
<feature type="non-terminal residue" evidence="8">
    <location>
        <position position="1"/>
    </location>
</feature>
<comment type="caution">
    <text evidence="8">The sequence shown here is derived from an EMBL/GenBank/DDBJ whole genome shotgun (WGS) entry which is preliminary data.</text>
</comment>
<evidence type="ECO:0000256" key="3">
    <source>
        <dbReference type="ARBA" id="ARBA00022692"/>
    </source>
</evidence>
<dbReference type="InterPro" id="IPR011701">
    <property type="entry name" value="MFS"/>
</dbReference>
<proteinExistence type="predicted"/>
<dbReference type="EMBL" id="BARS01056760">
    <property type="protein sequence ID" value="GAG45528.1"/>
    <property type="molecule type" value="Genomic_DNA"/>
</dbReference>
<evidence type="ECO:0000256" key="2">
    <source>
        <dbReference type="ARBA" id="ARBA00022475"/>
    </source>
</evidence>
<dbReference type="PANTHER" id="PTHR43124:SF3">
    <property type="entry name" value="CHLORAMPHENICOL EFFLUX PUMP RV0191"/>
    <property type="match status" value="1"/>
</dbReference>
<feature type="transmembrane region" description="Helical" evidence="6">
    <location>
        <begin position="50"/>
        <end position="70"/>
    </location>
</feature>
<keyword evidence="2" id="KW-1003">Cell membrane</keyword>
<dbReference type="PANTHER" id="PTHR43124">
    <property type="entry name" value="PURINE EFFLUX PUMP PBUE"/>
    <property type="match status" value="1"/>
</dbReference>
<protein>
    <recommendedName>
        <fullName evidence="7">Major facilitator superfamily (MFS) profile domain-containing protein</fullName>
    </recommendedName>
</protein>
<evidence type="ECO:0000256" key="5">
    <source>
        <dbReference type="ARBA" id="ARBA00023136"/>
    </source>
</evidence>
<feature type="transmembrane region" description="Helical" evidence="6">
    <location>
        <begin position="113"/>
        <end position="134"/>
    </location>
</feature>
<dbReference type="PROSITE" id="PS50850">
    <property type="entry name" value="MFS"/>
    <property type="match status" value="1"/>
</dbReference>
<evidence type="ECO:0000256" key="1">
    <source>
        <dbReference type="ARBA" id="ARBA00004651"/>
    </source>
</evidence>
<reference evidence="8" key="1">
    <citation type="journal article" date="2014" name="Front. Microbiol.">
        <title>High frequency of phylogenetically diverse reductive dehalogenase-homologous genes in deep subseafloor sedimentary metagenomes.</title>
        <authorList>
            <person name="Kawai M."/>
            <person name="Futagami T."/>
            <person name="Toyoda A."/>
            <person name="Takaki Y."/>
            <person name="Nishi S."/>
            <person name="Hori S."/>
            <person name="Arai W."/>
            <person name="Tsubouchi T."/>
            <person name="Morono Y."/>
            <person name="Uchiyama I."/>
            <person name="Ito T."/>
            <person name="Fujiyama A."/>
            <person name="Inagaki F."/>
            <person name="Takami H."/>
        </authorList>
    </citation>
    <scope>NUCLEOTIDE SEQUENCE</scope>
    <source>
        <strain evidence="8">Expedition CK06-06</strain>
    </source>
</reference>
<dbReference type="AlphaFoldDB" id="X0Y9Y7"/>
<keyword evidence="4 6" id="KW-1133">Transmembrane helix</keyword>
<organism evidence="8">
    <name type="scientific">marine sediment metagenome</name>
    <dbReference type="NCBI Taxonomy" id="412755"/>
    <lineage>
        <taxon>unclassified sequences</taxon>
        <taxon>metagenomes</taxon>
        <taxon>ecological metagenomes</taxon>
    </lineage>
</organism>
<dbReference type="SUPFAM" id="SSF103473">
    <property type="entry name" value="MFS general substrate transporter"/>
    <property type="match status" value="1"/>
</dbReference>
<evidence type="ECO:0000256" key="4">
    <source>
        <dbReference type="ARBA" id="ARBA00022989"/>
    </source>
</evidence>
<comment type="subcellular location">
    <subcellularLocation>
        <location evidence="1">Cell membrane</location>
        <topology evidence="1">Multi-pass membrane protein</topology>
    </subcellularLocation>
</comment>
<evidence type="ECO:0000256" key="6">
    <source>
        <dbReference type="SAM" id="Phobius"/>
    </source>
</evidence>
<feature type="transmembrane region" description="Helical" evidence="6">
    <location>
        <begin position="27"/>
        <end position="44"/>
    </location>
</feature>
<sequence>ASVFAWAFGGSAIPAGFLTDRLGSRRVLLYAFTGATVSLVLVGLSPNEWFLAGTLALLGFCIGLYHPAGLSLMAQGVRQRGLALGLHGVSGNVGQALAPALAVGLAIAVDWRLAFFVLAGVAAVMAVILSITTLPLRGEAEVLVADGEAPQRAGGASASGAEPG</sequence>
<dbReference type="InterPro" id="IPR050189">
    <property type="entry name" value="MFS_Efflux_Transporters"/>
</dbReference>